<dbReference type="InterPro" id="IPR009721">
    <property type="entry name" value="O-acyltransferase_WSD1_C"/>
</dbReference>
<keyword evidence="4" id="KW-0012">Acyltransferase</keyword>
<dbReference type="EnsemblMetazoa" id="XM_021057873.2">
    <property type="protein sequence ID" value="XP_020913532.1"/>
    <property type="gene ID" value="LOC110251197"/>
</dbReference>
<comment type="catalytic activity">
    <reaction evidence="7">
        <text>an acyl-CoA + a 1,2-diacyl-sn-glycerol = a triacyl-sn-glycerol + CoA</text>
        <dbReference type="Rhea" id="RHEA:10868"/>
        <dbReference type="ChEBI" id="CHEBI:17815"/>
        <dbReference type="ChEBI" id="CHEBI:57287"/>
        <dbReference type="ChEBI" id="CHEBI:58342"/>
        <dbReference type="ChEBI" id="CHEBI:64615"/>
        <dbReference type="EC" id="2.3.1.20"/>
    </reaction>
</comment>
<dbReference type="Pfam" id="PF06974">
    <property type="entry name" value="WS_DGAT_C"/>
    <property type="match status" value="1"/>
</dbReference>
<dbReference type="Proteomes" id="UP000887567">
    <property type="component" value="Unplaced"/>
</dbReference>
<evidence type="ECO:0000256" key="2">
    <source>
        <dbReference type="ARBA" id="ARBA00005189"/>
    </source>
</evidence>
<evidence type="ECO:0000313" key="13">
    <source>
        <dbReference type="Proteomes" id="UP000887567"/>
    </source>
</evidence>
<dbReference type="OrthoDB" id="619536at2759"/>
<comment type="pathway">
    <text evidence="2">Lipid metabolism.</text>
</comment>
<evidence type="ECO:0000259" key="10">
    <source>
        <dbReference type="Pfam" id="PF03007"/>
    </source>
</evidence>
<comment type="similarity">
    <text evidence="5">In the N-terminal section; belongs to the long-chain O-acyltransferase family.</text>
</comment>
<evidence type="ECO:0000256" key="7">
    <source>
        <dbReference type="ARBA" id="ARBA00048109"/>
    </source>
</evidence>
<dbReference type="OMA" id="RWAMLTK"/>
<organism evidence="12 13">
    <name type="scientific">Exaiptasia diaphana</name>
    <name type="common">Tropical sea anemone</name>
    <name type="synonym">Aiptasia pulchella</name>
    <dbReference type="NCBI Taxonomy" id="2652724"/>
    <lineage>
        <taxon>Eukaryota</taxon>
        <taxon>Metazoa</taxon>
        <taxon>Cnidaria</taxon>
        <taxon>Anthozoa</taxon>
        <taxon>Hexacorallia</taxon>
        <taxon>Actiniaria</taxon>
        <taxon>Aiptasiidae</taxon>
        <taxon>Exaiptasia</taxon>
    </lineage>
</organism>
<feature type="domain" description="O-acyltransferase WSD1-like N-terminal" evidence="10">
    <location>
        <begin position="92"/>
        <end position="245"/>
    </location>
</feature>
<evidence type="ECO:0000313" key="12">
    <source>
        <dbReference type="EnsemblMetazoa" id="XP_020913532.1"/>
    </source>
</evidence>
<dbReference type="RefSeq" id="XP_020913532.1">
    <property type="nucleotide sequence ID" value="XM_021057873.2"/>
</dbReference>
<keyword evidence="9" id="KW-1133">Transmembrane helix</keyword>
<proteinExistence type="inferred from homology"/>
<keyword evidence="9" id="KW-0812">Transmembrane</keyword>
<evidence type="ECO:0000256" key="6">
    <source>
        <dbReference type="ARBA" id="ARBA00047604"/>
    </source>
</evidence>
<protein>
    <recommendedName>
        <fullName evidence="14">Diacylglycerol O-acyltransferase</fullName>
    </recommendedName>
</protein>
<dbReference type="GO" id="GO:0004144">
    <property type="term" value="F:diacylglycerol O-acyltransferase activity"/>
    <property type="evidence" value="ECO:0007669"/>
    <property type="project" value="UniProtKB-EC"/>
</dbReference>
<dbReference type="PANTHER" id="PTHR31650">
    <property type="entry name" value="O-ACYLTRANSFERASE (WSD1-LIKE) FAMILY PROTEIN"/>
    <property type="match status" value="1"/>
</dbReference>
<dbReference type="GeneID" id="110251197"/>
<feature type="domain" description="O-acyltransferase WSD1 C-terminal" evidence="11">
    <location>
        <begin position="364"/>
        <end position="504"/>
    </location>
</feature>
<keyword evidence="13" id="KW-1185">Reference proteome</keyword>
<dbReference type="AlphaFoldDB" id="A0A913Y209"/>
<evidence type="ECO:0000259" key="11">
    <source>
        <dbReference type="Pfam" id="PF06974"/>
    </source>
</evidence>
<evidence type="ECO:0000256" key="8">
    <source>
        <dbReference type="SAM" id="MobiDB-lite"/>
    </source>
</evidence>
<accession>A0A913Y209</accession>
<evidence type="ECO:0000256" key="1">
    <source>
        <dbReference type="ARBA" id="ARBA00004771"/>
    </source>
</evidence>
<dbReference type="GO" id="GO:0005886">
    <property type="term" value="C:plasma membrane"/>
    <property type="evidence" value="ECO:0007669"/>
    <property type="project" value="TreeGrafter"/>
</dbReference>
<evidence type="ECO:0000256" key="3">
    <source>
        <dbReference type="ARBA" id="ARBA00022679"/>
    </source>
</evidence>
<dbReference type="Pfam" id="PF03007">
    <property type="entry name" value="WS_DGAT_cat"/>
    <property type="match status" value="1"/>
</dbReference>
<evidence type="ECO:0000256" key="5">
    <source>
        <dbReference type="ARBA" id="ARBA00024360"/>
    </source>
</evidence>
<keyword evidence="9" id="KW-0472">Membrane</keyword>
<dbReference type="KEGG" id="epa:110251197"/>
<dbReference type="PANTHER" id="PTHR31650:SF1">
    <property type="entry name" value="WAX ESTER SYNTHASE_DIACYLGLYCEROL ACYLTRANSFERASE 4-RELATED"/>
    <property type="match status" value="1"/>
</dbReference>
<feature type="transmembrane region" description="Helical" evidence="9">
    <location>
        <begin position="36"/>
        <end position="64"/>
    </location>
</feature>
<dbReference type="GO" id="GO:0047196">
    <property type="term" value="F:long-chain-alcohol O-fatty-acyltransferase activity"/>
    <property type="evidence" value="ECO:0007669"/>
    <property type="project" value="UniProtKB-EC"/>
</dbReference>
<feature type="region of interest" description="Disordered" evidence="8">
    <location>
        <begin position="1"/>
        <end position="26"/>
    </location>
</feature>
<comment type="pathway">
    <text evidence="1">Glycerolipid metabolism; triacylglycerol biosynthesis.</text>
</comment>
<evidence type="ECO:0008006" key="14">
    <source>
        <dbReference type="Google" id="ProtNLM"/>
    </source>
</evidence>
<sequence>MNTCGPQHLSTKTTVSQPSLERDSGQGTNAARMEGIILFILYCLDCVVSFFLAILFIPILLLFLGALNFGKWIIVLYIKKYKNCIPLDEDDAVWQQDTPTNRHIIHALMILEGTPNLEKIKNIVCERMVFKVNENGERVCPRLTQVITQCCGQFVWKEEENFKIEQHISLWQGVVPKNKEELENVLSELAPTPLPNSLSPWHFHIIPTEYERPSYAFLMRIHHSMGDGVGLTRVFVKNMYDSPPLGGEPRKFTTKQRFYMWCKAMFMGPMLVINKILTTADESALHGPELSGEKVIVWSDDVCLDLVKAVKNKTRTTVNDVMVSCLAGAIHEYLQNYGPSKIEDMWASVPVDIRANNKSLKACNKFALVFLRLPIVASGCLERLYKSKQRMDIIKTSAEPLITATTCNILMMIPEFISRTLIDFFSSKMSVVLSNIPGPSELLSIGGDVVYEGLFFPPARANMGVGLSIFSYGGKMRVGVITDTNVVSNPREITKGFIKHFNMLVNTLDIDKNKKNE</sequence>
<dbReference type="InterPro" id="IPR004255">
    <property type="entry name" value="O-acyltransferase_WSD1_N"/>
</dbReference>
<keyword evidence="3" id="KW-0808">Transferase</keyword>
<evidence type="ECO:0000256" key="4">
    <source>
        <dbReference type="ARBA" id="ARBA00023315"/>
    </source>
</evidence>
<comment type="catalytic activity">
    <reaction evidence="6">
        <text>a long chain fatty alcohol + a fatty acyl-CoA = a long-chain alcohol wax ester + CoA</text>
        <dbReference type="Rhea" id="RHEA:38443"/>
        <dbReference type="ChEBI" id="CHEBI:17135"/>
        <dbReference type="ChEBI" id="CHEBI:57287"/>
        <dbReference type="ChEBI" id="CHEBI:77636"/>
        <dbReference type="ChEBI" id="CHEBI:235323"/>
        <dbReference type="EC" id="2.3.1.75"/>
    </reaction>
</comment>
<evidence type="ECO:0000256" key="9">
    <source>
        <dbReference type="SAM" id="Phobius"/>
    </source>
</evidence>
<name>A0A913Y209_EXADI</name>
<dbReference type="InterPro" id="IPR045034">
    <property type="entry name" value="O-acyltransferase_WSD1-like"/>
</dbReference>
<reference evidence="12" key="1">
    <citation type="submission" date="2022-11" db="UniProtKB">
        <authorList>
            <consortium name="EnsemblMetazoa"/>
        </authorList>
    </citation>
    <scope>IDENTIFICATION</scope>
</reference>
<dbReference type="GO" id="GO:0019432">
    <property type="term" value="P:triglyceride biosynthetic process"/>
    <property type="evidence" value="ECO:0007669"/>
    <property type="project" value="TreeGrafter"/>
</dbReference>